<dbReference type="EMBL" id="JADBEK010000001">
    <property type="protein sequence ID" value="MBE1584683.1"/>
    <property type="molecule type" value="Genomic_DNA"/>
</dbReference>
<dbReference type="RefSeq" id="WP_192785559.1">
    <property type="nucleotide sequence ID" value="NZ_JADBEK010000001.1"/>
</dbReference>
<accession>A0ABR9LWP8</accession>
<keyword evidence="2" id="KW-1185">Reference proteome</keyword>
<reference evidence="1 2" key="1">
    <citation type="submission" date="2020-10" db="EMBL/GenBank/DDBJ databases">
        <title>Sequencing the genomes of 1000 actinobacteria strains.</title>
        <authorList>
            <person name="Klenk H.-P."/>
        </authorList>
    </citation>
    <scope>NUCLEOTIDE SEQUENCE [LARGE SCALE GENOMIC DNA]</scope>
    <source>
        <strain evidence="1 2">DSM 43173</strain>
    </source>
</reference>
<sequence length="62" mass="6741">MVLAFLDDGLDDWMRGGGAVEELGRVTVWIMWPSGHGGDTVGECEGSAWSWVTETVVTARSR</sequence>
<comment type="caution">
    <text evidence="1">The sequence shown here is derived from an EMBL/GenBank/DDBJ whole genome shotgun (WGS) entry which is preliminary data.</text>
</comment>
<evidence type="ECO:0000313" key="1">
    <source>
        <dbReference type="EMBL" id="MBE1584683.1"/>
    </source>
</evidence>
<name>A0ABR9LWP8_9ACTN</name>
<proteinExistence type="predicted"/>
<organism evidence="1 2">
    <name type="scientific">Nonomuraea angiospora</name>
    <dbReference type="NCBI Taxonomy" id="46172"/>
    <lineage>
        <taxon>Bacteria</taxon>
        <taxon>Bacillati</taxon>
        <taxon>Actinomycetota</taxon>
        <taxon>Actinomycetes</taxon>
        <taxon>Streptosporangiales</taxon>
        <taxon>Streptosporangiaceae</taxon>
        <taxon>Nonomuraea</taxon>
    </lineage>
</organism>
<evidence type="ECO:0000313" key="2">
    <source>
        <dbReference type="Proteomes" id="UP000633509"/>
    </source>
</evidence>
<dbReference type="Proteomes" id="UP000633509">
    <property type="component" value="Unassembled WGS sequence"/>
</dbReference>
<gene>
    <name evidence="1" type="ORF">H4W80_002941</name>
</gene>
<protein>
    <submittedName>
        <fullName evidence="1">Uncharacterized protein</fullName>
    </submittedName>
</protein>